<evidence type="ECO:0000256" key="1">
    <source>
        <dbReference type="SAM" id="SignalP"/>
    </source>
</evidence>
<feature type="signal peptide" evidence="1">
    <location>
        <begin position="1"/>
        <end position="23"/>
    </location>
</feature>
<organism evidence="2 3">
    <name type="scientific">Limosa lapponica baueri</name>
    <dbReference type="NCBI Taxonomy" id="1758121"/>
    <lineage>
        <taxon>Eukaryota</taxon>
        <taxon>Metazoa</taxon>
        <taxon>Chordata</taxon>
        <taxon>Craniata</taxon>
        <taxon>Vertebrata</taxon>
        <taxon>Euteleostomi</taxon>
        <taxon>Archelosauria</taxon>
        <taxon>Archosauria</taxon>
        <taxon>Dinosauria</taxon>
        <taxon>Saurischia</taxon>
        <taxon>Theropoda</taxon>
        <taxon>Coelurosauria</taxon>
        <taxon>Aves</taxon>
        <taxon>Neognathae</taxon>
        <taxon>Neoaves</taxon>
        <taxon>Charadriiformes</taxon>
        <taxon>Scolopacidae</taxon>
        <taxon>Limosa</taxon>
    </lineage>
</organism>
<sequence>MQPRIRLAFWAASAHCWLTLIFSSTSTPKCFTLRAVLNPFSTQPVFVLGIALTQMQDLALGLVELQEVCTGPPLKPVQVPLDGIPSLQRVDCATQLGVMGKLAEGALNPTVHVSNKDVKQQRSQYQLLRNTTHHWFPLGYKAIDCNPLGAAI</sequence>
<accession>A0A2I0T9S8</accession>
<dbReference type="EMBL" id="KZ514424">
    <property type="protein sequence ID" value="PKU30563.1"/>
    <property type="molecule type" value="Genomic_DNA"/>
</dbReference>
<name>A0A2I0T9S8_LIMLA</name>
<dbReference type="Proteomes" id="UP000233556">
    <property type="component" value="Unassembled WGS sequence"/>
</dbReference>
<keyword evidence="3" id="KW-1185">Reference proteome</keyword>
<proteinExistence type="predicted"/>
<reference evidence="3" key="1">
    <citation type="submission" date="2017-11" db="EMBL/GenBank/DDBJ databases">
        <authorList>
            <person name="Lima N.C."/>
            <person name="Parody-Merino A.M."/>
            <person name="Battley P.F."/>
            <person name="Fidler A.E."/>
            <person name="Prosdocimi F."/>
        </authorList>
    </citation>
    <scope>NUCLEOTIDE SEQUENCE [LARGE SCALE GENOMIC DNA]</scope>
</reference>
<feature type="chain" id="PRO_5014162611" evidence="1">
    <location>
        <begin position="24"/>
        <end position="152"/>
    </location>
</feature>
<evidence type="ECO:0000313" key="3">
    <source>
        <dbReference type="Proteomes" id="UP000233556"/>
    </source>
</evidence>
<reference evidence="3" key="2">
    <citation type="submission" date="2017-12" db="EMBL/GenBank/DDBJ databases">
        <title>Genome sequence of the Bar-tailed Godwit (Limosa lapponica baueri).</title>
        <authorList>
            <person name="Lima N.C.B."/>
            <person name="Parody-Merino A.M."/>
            <person name="Battley P.F."/>
            <person name="Fidler A.E."/>
            <person name="Prosdocimi F."/>
        </authorList>
    </citation>
    <scope>NUCLEOTIDE SEQUENCE [LARGE SCALE GENOMIC DNA]</scope>
</reference>
<keyword evidence="1" id="KW-0732">Signal</keyword>
<evidence type="ECO:0000313" key="2">
    <source>
        <dbReference type="EMBL" id="PKU30563.1"/>
    </source>
</evidence>
<gene>
    <name evidence="2" type="ORF">llap_19132</name>
</gene>
<dbReference type="AlphaFoldDB" id="A0A2I0T9S8"/>
<protein>
    <submittedName>
        <fullName evidence="2">Uncharacterized protein</fullName>
    </submittedName>
</protein>